<organism evidence="2 3">
    <name type="scientific">Actinomadura macrotermitis</name>
    <dbReference type="NCBI Taxonomy" id="2585200"/>
    <lineage>
        <taxon>Bacteria</taxon>
        <taxon>Bacillati</taxon>
        <taxon>Actinomycetota</taxon>
        <taxon>Actinomycetes</taxon>
        <taxon>Streptosporangiales</taxon>
        <taxon>Thermomonosporaceae</taxon>
        <taxon>Actinomadura</taxon>
    </lineage>
</organism>
<keyword evidence="3" id="KW-1185">Reference proteome</keyword>
<evidence type="ECO:0000256" key="1">
    <source>
        <dbReference type="SAM" id="MobiDB-lite"/>
    </source>
</evidence>
<reference evidence="2 3" key="1">
    <citation type="submission" date="2019-10" db="EMBL/GenBank/DDBJ databases">
        <title>Actinomadura rubteroloni sp. nov. and Actinomadura macrotermitis sp. nov., isolated from the gut of fungus growing-termite Macrotermes natalensis.</title>
        <authorList>
            <person name="Benndorf R."/>
            <person name="Martin K."/>
            <person name="Kuefner M."/>
            <person name="De Beer W."/>
            <person name="Kaster A.-K."/>
            <person name="Vollmers J."/>
            <person name="Poulsen M."/>
            <person name="Beemelmanns C."/>
        </authorList>
    </citation>
    <scope>NUCLEOTIDE SEQUENCE [LARGE SCALE GENOMIC DNA]</scope>
    <source>
        <strain evidence="2 3">RB68</strain>
    </source>
</reference>
<dbReference type="Proteomes" id="UP000487268">
    <property type="component" value="Unassembled WGS sequence"/>
</dbReference>
<evidence type="ECO:0000313" key="3">
    <source>
        <dbReference type="Proteomes" id="UP000487268"/>
    </source>
</evidence>
<feature type="compositionally biased region" description="Basic and acidic residues" evidence="1">
    <location>
        <begin position="81"/>
        <end position="92"/>
    </location>
</feature>
<dbReference type="RefSeq" id="WP_153531827.1">
    <property type="nucleotide sequence ID" value="NZ_WEGH01000001.1"/>
</dbReference>
<gene>
    <name evidence="2" type="ORF">ACRB68_20320</name>
</gene>
<feature type="region of interest" description="Disordered" evidence="1">
    <location>
        <begin position="61"/>
        <end position="92"/>
    </location>
</feature>
<dbReference type="EMBL" id="WEGH01000001">
    <property type="protein sequence ID" value="MQY03985.1"/>
    <property type="molecule type" value="Genomic_DNA"/>
</dbReference>
<comment type="caution">
    <text evidence="2">The sequence shown here is derived from an EMBL/GenBank/DDBJ whole genome shotgun (WGS) entry which is preliminary data.</text>
</comment>
<name>A0A7K0BS06_9ACTN</name>
<sequence length="92" mass="10688">MSEPRSDEERRDAEGRYEEELGDDEQVWEIEEAEKYVEDPPDNLIIREPKDGPIGIAEYMRAETRTGDPAPDDRPAEEDAVTVRERGERRLD</sequence>
<feature type="compositionally biased region" description="Basic and acidic residues" evidence="1">
    <location>
        <begin position="1"/>
        <end position="19"/>
    </location>
</feature>
<dbReference type="AlphaFoldDB" id="A0A7K0BS06"/>
<accession>A0A7K0BS06</accession>
<proteinExistence type="predicted"/>
<dbReference type="OrthoDB" id="3481312at2"/>
<feature type="region of interest" description="Disordered" evidence="1">
    <location>
        <begin position="1"/>
        <end position="25"/>
    </location>
</feature>
<protein>
    <submittedName>
        <fullName evidence="2">Uncharacterized protein</fullName>
    </submittedName>
</protein>
<evidence type="ECO:0000313" key="2">
    <source>
        <dbReference type="EMBL" id="MQY03985.1"/>
    </source>
</evidence>
<feature type="compositionally biased region" description="Basic and acidic residues" evidence="1">
    <location>
        <begin position="61"/>
        <end position="74"/>
    </location>
</feature>